<dbReference type="AlphaFoldDB" id="A0A4W3J7Y5"/>
<accession>A0A4W3J7Y5</accession>
<reference evidence="1" key="5">
    <citation type="submission" date="2025-09" db="UniProtKB">
        <authorList>
            <consortium name="Ensembl"/>
        </authorList>
    </citation>
    <scope>IDENTIFICATION</scope>
</reference>
<organism evidence="1 2">
    <name type="scientific">Callorhinchus milii</name>
    <name type="common">Ghost shark</name>
    <dbReference type="NCBI Taxonomy" id="7868"/>
    <lineage>
        <taxon>Eukaryota</taxon>
        <taxon>Metazoa</taxon>
        <taxon>Chordata</taxon>
        <taxon>Craniata</taxon>
        <taxon>Vertebrata</taxon>
        <taxon>Chondrichthyes</taxon>
        <taxon>Holocephali</taxon>
        <taxon>Chimaeriformes</taxon>
        <taxon>Callorhinchidae</taxon>
        <taxon>Callorhinchus</taxon>
    </lineage>
</organism>
<dbReference type="InParanoid" id="A0A4W3J7Y5"/>
<evidence type="ECO:0000313" key="1">
    <source>
        <dbReference type="Ensembl" id="ENSCMIP00000038252.1"/>
    </source>
</evidence>
<sequence length="112" mass="11813">MGVWEEDPRAGAQEVAVHTQEVAVHTQEVAVHTQEVNVPTQEVAAHTQEVAAHTQEVAAHTQEVAGEATSGENLLLPHTSGTVTEARAQGAQPRPWPPIQQLGGSVCGRCLA</sequence>
<dbReference type="SUPFAM" id="SSF58104">
    <property type="entry name" value="Methyl-accepting chemotaxis protein (MCP) signaling domain"/>
    <property type="match status" value="1"/>
</dbReference>
<dbReference type="Proteomes" id="UP000314986">
    <property type="component" value="Unassembled WGS sequence"/>
</dbReference>
<evidence type="ECO:0000313" key="2">
    <source>
        <dbReference type="Proteomes" id="UP000314986"/>
    </source>
</evidence>
<reference evidence="2" key="2">
    <citation type="journal article" date="2007" name="PLoS Biol.">
        <title>Survey sequencing and comparative analysis of the elephant shark (Callorhinchus milii) genome.</title>
        <authorList>
            <person name="Venkatesh B."/>
            <person name="Kirkness E.F."/>
            <person name="Loh Y.H."/>
            <person name="Halpern A.L."/>
            <person name="Lee A.P."/>
            <person name="Johnson J."/>
            <person name="Dandona N."/>
            <person name="Viswanathan L.D."/>
            <person name="Tay A."/>
            <person name="Venter J.C."/>
            <person name="Strausberg R.L."/>
            <person name="Brenner S."/>
        </authorList>
    </citation>
    <scope>NUCLEOTIDE SEQUENCE [LARGE SCALE GENOMIC DNA]</scope>
</reference>
<dbReference type="Gene3D" id="1.10.287.950">
    <property type="entry name" value="Methyl-accepting chemotaxis protein"/>
    <property type="match status" value="1"/>
</dbReference>
<reference evidence="1" key="4">
    <citation type="submission" date="2025-08" db="UniProtKB">
        <authorList>
            <consortium name="Ensembl"/>
        </authorList>
    </citation>
    <scope>IDENTIFICATION</scope>
</reference>
<reference evidence="2" key="1">
    <citation type="journal article" date="2006" name="Science">
        <title>Ancient noncoding elements conserved in the human genome.</title>
        <authorList>
            <person name="Venkatesh B."/>
            <person name="Kirkness E.F."/>
            <person name="Loh Y.H."/>
            <person name="Halpern A.L."/>
            <person name="Lee A.P."/>
            <person name="Johnson J."/>
            <person name="Dandona N."/>
            <person name="Viswanathan L.D."/>
            <person name="Tay A."/>
            <person name="Venter J.C."/>
            <person name="Strausberg R.L."/>
            <person name="Brenner S."/>
        </authorList>
    </citation>
    <scope>NUCLEOTIDE SEQUENCE [LARGE SCALE GENOMIC DNA]</scope>
</reference>
<keyword evidence="2" id="KW-1185">Reference proteome</keyword>
<dbReference type="Ensembl" id="ENSCMIT00000038802.1">
    <property type="protein sequence ID" value="ENSCMIP00000038252.1"/>
    <property type="gene ID" value="ENSCMIG00000016075.1"/>
</dbReference>
<name>A0A4W3J7Y5_CALMI</name>
<reference evidence="2" key="3">
    <citation type="journal article" date="2014" name="Nature">
        <title>Elephant shark genome provides unique insights into gnathostome evolution.</title>
        <authorList>
            <consortium name="International Elephant Shark Genome Sequencing Consortium"/>
            <person name="Venkatesh B."/>
            <person name="Lee A.P."/>
            <person name="Ravi V."/>
            <person name="Maurya A.K."/>
            <person name="Lian M.M."/>
            <person name="Swann J.B."/>
            <person name="Ohta Y."/>
            <person name="Flajnik M.F."/>
            <person name="Sutoh Y."/>
            <person name="Kasahara M."/>
            <person name="Hoon S."/>
            <person name="Gangu V."/>
            <person name="Roy S.W."/>
            <person name="Irimia M."/>
            <person name="Korzh V."/>
            <person name="Kondrychyn I."/>
            <person name="Lim Z.W."/>
            <person name="Tay B.H."/>
            <person name="Tohari S."/>
            <person name="Kong K.W."/>
            <person name="Ho S."/>
            <person name="Lorente-Galdos B."/>
            <person name="Quilez J."/>
            <person name="Marques-Bonet T."/>
            <person name="Raney B.J."/>
            <person name="Ingham P.W."/>
            <person name="Tay A."/>
            <person name="Hillier L.W."/>
            <person name="Minx P."/>
            <person name="Boehm T."/>
            <person name="Wilson R.K."/>
            <person name="Brenner S."/>
            <person name="Warren W.C."/>
        </authorList>
    </citation>
    <scope>NUCLEOTIDE SEQUENCE [LARGE SCALE GENOMIC DNA]</scope>
</reference>
<proteinExistence type="predicted"/>
<protein>
    <submittedName>
        <fullName evidence="1">Uncharacterized protein</fullName>
    </submittedName>
</protein>